<organism evidence="2 3">
    <name type="scientific">Lacunisphaera limnophila</name>
    <dbReference type="NCBI Taxonomy" id="1838286"/>
    <lineage>
        <taxon>Bacteria</taxon>
        <taxon>Pseudomonadati</taxon>
        <taxon>Verrucomicrobiota</taxon>
        <taxon>Opitutia</taxon>
        <taxon>Opitutales</taxon>
        <taxon>Opitutaceae</taxon>
        <taxon>Lacunisphaera</taxon>
    </lineage>
</organism>
<feature type="chain" id="PRO_5009105010" evidence="1">
    <location>
        <begin position="23"/>
        <end position="273"/>
    </location>
</feature>
<dbReference type="KEGG" id="obg:Verru16b_00692"/>
<sequence length="273" mass="30689">MSARLLAVLMLVLAPLTPVARAEIDPALADRDWLREVIRYTYYWYLDDAFFGATQADTTIDVWVRGVEPHQRDPEDRSRFAELWLPQAKVLLGLKQADYHIPELDLPVKSAGYRVIRGSHEETPPGDPAAWQRVAFDRAALFEELRSTRGNLHAPRPATQALAVAAMRREFARAGDVKGPQQLFIAARTDVTTDVWVFWLDRRLLVRISGDMDAVDPGLAAHLPLLVRRYPLGENVVASFHEAEGRNSFLTRDLASRALFVCLARGEAVVLEP</sequence>
<name>A0A1D8ARZ2_9BACT</name>
<keyword evidence="3" id="KW-1185">Reference proteome</keyword>
<dbReference type="EMBL" id="CP016094">
    <property type="protein sequence ID" value="AOS43640.1"/>
    <property type="molecule type" value="Genomic_DNA"/>
</dbReference>
<evidence type="ECO:0000313" key="3">
    <source>
        <dbReference type="Proteomes" id="UP000095228"/>
    </source>
</evidence>
<accession>A0A1D8ARZ2</accession>
<proteinExistence type="predicted"/>
<evidence type="ECO:0000256" key="1">
    <source>
        <dbReference type="SAM" id="SignalP"/>
    </source>
</evidence>
<gene>
    <name evidence="2" type="ORF">Verru16b_00692</name>
</gene>
<reference evidence="2 3" key="1">
    <citation type="submission" date="2016-06" db="EMBL/GenBank/DDBJ databases">
        <title>Three novel species with peptidoglycan cell walls form the new genus Lacunisphaera gen. nov. in the family Opitutaceae of the verrucomicrobial subdivision 4.</title>
        <authorList>
            <person name="Rast P."/>
            <person name="Gloeckner I."/>
            <person name="Jogler M."/>
            <person name="Boedeker C."/>
            <person name="Jeske O."/>
            <person name="Wiegand S."/>
            <person name="Reinhardt R."/>
            <person name="Schumann P."/>
            <person name="Rohde M."/>
            <person name="Spring S."/>
            <person name="Gloeckner F.O."/>
            <person name="Jogler C."/>
        </authorList>
    </citation>
    <scope>NUCLEOTIDE SEQUENCE [LARGE SCALE GENOMIC DNA]</scope>
    <source>
        <strain evidence="2 3">IG16b</strain>
    </source>
</reference>
<dbReference type="Proteomes" id="UP000095228">
    <property type="component" value="Chromosome"/>
</dbReference>
<dbReference type="RefSeq" id="WP_069960970.1">
    <property type="nucleotide sequence ID" value="NZ_CP016094.1"/>
</dbReference>
<evidence type="ECO:0000313" key="2">
    <source>
        <dbReference type="EMBL" id="AOS43640.1"/>
    </source>
</evidence>
<protein>
    <submittedName>
        <fullName evidence="2">Uncharacterized protein</fullName>
    </submittedName>
</protein>
<dbReference type="AlphaFoldDB" id="A0A1D8ARZ2"/>
<dbReference type="OrthoDB" id="3078461at2"/>
<dbReference type="STRING" id="1838286.Verru16b_00692"/>
<feature type="signal peptide" evidence="1">
    <location>
        <begin position="1"/>
        <end position="22"/>
    </location>
</feature>
<keyword evidence="1" id="KW-0732">Signal</keyword>